<comment type="caution">
    <text evidence="2">The sequence shown here is derived from an EMBL/GenBank/DDBJ whole genome shotgun (WGS) entry which is preliminary data.</text>
</comment>
<evidence type="ECO:0000256" key="1">
    <source>
        <dbReference type="SAM" id="MobiDB-lite"/>
    </source>
</evidence>
<name>A0ABP3LDI9_9ACTN</name>
<keyword evidence="3" id="KW-1185">Reference proteome</keyword>
<dbReference type="EMBL" id="BAAABY010000060">
    <property type="protein sequence ID" value="GAA0498483.1"/>
    <property type="molecule type" value="Genomic_DNA"/>
</dbReference>
<proteinExistence type="predicted"/>
<sequence length="106" mass="11260">MVTPASRWAIQKTVKESTQARAATRTRRCAPGRGDGPRRPVDWSSFGAVTFQAPGCFRARTIDSTSADRPDGCRAGPAPASMRPGGLRTAGARESDLAKARGSRVM</sequence>
<organism evidence="2 3">
    <name type="scientific">Streptomyces olivaceiscleroticus</name>
    <dbReference type="NCBI Taxonomy" id="68245"/>
    <lineage>
        <taxon>Bacteria</taxon>
        <taxon>Bacillati</taxon>
        <taxon>Actinomycetota</taxon>
        <taxon>Actinomycetes</taxon>
        <taxon>Kitasatosporales</taxon>
        <taxon>Streptomycetaceae</taxon>
        <taxon>Streptomyces</taxon>
    </lineage>
</organism>
<dbReference type="Proteomes" id="UP001500909">
    <property type="component" value="Unassembled WGS sequence"/>
</dbReference>
<feature type="region of interest" description="Disordered" evidence="1">
    <location>
        <begin position="1"/>
        <end position="43"/>
    </location>
</feature>
<evidence type="ECO:0000313" key="2">
    <source>
        <dbReference type="EMBL" id="GAA0498483.1"/>
    </source>
</evidence>
<feature type="region of interest" description="Disordered" evidence="1">
    <location>
        <begin position="63"/>
        <end position="106"/>
    </location>
</feature>
<reference evidence="3" key="1">
    <citation type="journal article" date="2019" name="Int. J. Syst. Evol. Microbiol.">
        <title>The Global Catalogue of Microorganisms (GCM) 10K type strain sequencing project: providing services to taxonomists for standard genome sequencing and annotation.</title>
        <authorList>
            <consortium name="The Broad Institute Genomics Platform"/>
            <consortium name="The Broad Institute Genome Sequencing Center for Infectious Disease"/>
            <person name="Wu L."/>
            <person name="Ma J."/>
        </authorList>
    </citation>
    <scope>NUCLEOTIDE SEQUENCE [LARGE SCALE GENOMIC DNA]</scope>
    <source>
        <strain evidence="3">JCM 4805</strain>
    </source>
</reference>
<protein>
    <submittedName>
        <fullName evidence="2">Uncharacterized protein</fullName>
    </submittedName>
</protein>
<accession>A0ABP3LDI9</accession>
<evidence type="ECO:0000313" key="3">
    <source>
        <dbReference type="Proteomes" id="UP001500909"/>
    </source>
</evidence>
<gene>
    <name evidence="2" type="ORF">GCM10010361_75030</name>
</gene>